<sequence>MNLFALKGQYTYRAGVTTPPAGLCADAQALASRLLGHEGELSHGAASETVKRGCQGNAHLRCPGNQEEEEEERGGQGMEMHAGKEEKEGGRGGPAGLELGLVGVRRLRGRRRRRVPSLASLLEVALVPGRLGFRPVLEQPSDDLQRNHKAHYCESTLQESAQRGSWLAPISPTAINSYSYSEDMSFQCNTVVRSREREWGLRKGAKAGMSNVTDLCVENGKGLRRVKRDEDPNQELLVFSLQGQGEAIYDAGGKDSYRIVSMYLQMRPGGFECWLVFLRVEFWILTRWESTEDIYRDLENRKTKTREEGELWEQVEECEEGNGKRKMDERLGGMWKEERG</sequence>
<name>A0A4Z2J4E5_9TELE</name>
<feature type="region of interest" description="Disordered" evidence="1">
    <location>
        <begin position="57"/>
        <end position="94"/>
    </location>
</feature>
<gene>
    <name evidence="2" type="ORF">EYF80_004575</name>
</gene>
<keyword evidence="3" id="KW-1185">Reference proteome</keyword>
<proteinExistence type="predicted"/>
<evidence type="ECO:0000256" key="1">
    <source>
        <dbReference type="SAM" id="MobiDB-lite"/>
    </source>
</evidence>
<organism evidence="2 3">
    <name type="scientific">Liparis tanakae</name>
    <name type="common">Tanaka's snailfish</name>
    <dbReference type="NCBI Taxonomy" id="230148"/>
    <lineage>
        <taxon>Eukaryota</taxon>
        <taxon>Metazoa</taxon>
        <taxon>Chordata</taxon>
        <taxon>Craniata</taxon>
        <taxon>Vertebrata</taxon>
        <taxon>Euteleostomi</taxon>
        <taxon>Actinopterygii</taxon>
        <taxon>Neopterygii</taxon>
        <taxon>Teleostei</taxon>
        <taxon>Neoteleostei</taxon>
        <taxon>Acanthomorphata</taxon>
        <taxon>Eupercaria</taxon>
        <taxon>Perciformes</taxon>
        <taxon>Cottioidei</taxon>
        <taxon>Cottales</taxon>
        <taxon>Liparidae</taxon>
        <taxon>Liparis</taxon>
    </lineage>
</organism>
<evidence type="ECO:0000313" key="2">
    <source>
        <dbReference type="EMBL" id="TNN85225.1"/>
    </source>
</evidence>
<protein>
    <submittedName>
        <fullName evidence="2">Uncharacterized protein</fullName>
    </submittedName>
</protein>
<reference evidence="2 3" key="1">
    <citation type="submission" date="2019-03" db="EMBL/GenBank/DDBJ databases">
        <title>First draft genome of Liparis tanakae, snailfish: a comprehensive survey of snailfish specific genes.</title>
        <authorList>
            <person name="Kim W."/>
            <person name="Song I."/>
            <person name="Jeong J.-H."/>
            <person name="Kim D."/>
            <person name="Kim S."/>
            <person name="Ryu S."/>
            <person name="Song J.Y."/>
            <person name="Lee S.K."/>
        </authorList>
    </citation>
    <scope>NUCLEOTIDE SEQUENCE [LARGE SCALE GENOMIC DNA]</scope>
    <source>
        <tissue evidence="2">Muscle</tissue>
    </source>
</reference>
<feature type="region of interest" description="Disordered" evidence="1">
    <location>
        <begin position="319"/>
        <end position="340"/>
    </location>
</feature>
<feature type="compositionally biased region" description="Basic and acidic residues" evidence="1">
    <location>
        <begin position="321"/>
        <end position="340"/>
    </location>
</feature>
<comment type="caution">
    <text evidence="2">The sequence shown here is derived from an EMBL/GenBank/DDBJ whole genome shotgun (WGS) entry which is preliminary data.</text>
</comment>
<evidence type="ECO:0000313" key="3">
    <source>
        <dbReference type="Proteomes" id="UP000314294"/>
    </source>
</evidence>
<accession>A0A4Z2J4E5</accession>
<dbReference type="EMBL" id="SRLO01000022">
    <property type="protein sequence ID" value="TNN85225.1"/>
    <property type="molecule type" value="Genomic_DNA"/>
</dbReference>
<dbReference type="AlphaFoldDB" id="A0A4Z2J4E5"/>
<feature type="compositionally biased region" description="Basic and acidic residues" evidence="1">
    <location>
        <begin position="81"/>
        <end position="90"/>
    </location>
</feature>
<dbReference type="Proteomes" id="UP000314294">
    <property type="component" value="Unassembled WGS sequence"/>
</dbReference>